<name>D7M2T5_ARALL</name>
<sequence>MDSSNPFTQSSGFLDLLNSQPWTENEASQVPVQNDQWSESIQAEVTPERKKRKT</sequence>
<organism evidence="3">
    <name type="scientific">Arabidopsis lyrata subsp. lyrata</name>
    <name type="common">Lyre-leaved rock-cress</name>
    <dbReference type="NCBI Taxonomy" id="81972"/>
    <lineage>
        <taxon>Eukaryota</taxon>
        <taxon>Viridiplantae</taxon>
        <taxon>Streptophyta</taxon>
        <taxon>Embryophyta</taxon>
        <taxon>Tracheophyta</taxon>
        <taxon>Spermatophyta</taxon>
        <taxon>Magnoliopsida</taxon>
        <taxon>eudicotyledons</taxon>
        <taxon>Gunneridae</taxon>
        <taxon>Pentapetalae</taxon>
        <taxon>rosids</taxon>
        <taxon>malvids</taxon>
        <taxon>Brassicales</taxon>
        <taxon>Brassicaceae</taxon>
        <taxon>Camelineae</taxon>
        <taxon>Arabidopsis</taxon>
    </lineage>
</organism>
<dbReference type="EMBL" id="GL348718">
    <property type="protein sequence ID" value="EFH47664.1"/>
    <property type="molecule type" value="Genomic_DNA"/>
</dbReference>
<feature type="compositionally biased region" description="Polar residues" evidence="1">
    <location>
        <begin position="1"/>
        <end position="43"/>
    </location>
</feature>
<evidence type="ECO:0000313" key="3">
    <source>
        <dbReference type="Proteomes" id="UP000008694"/>
    </source>
</evidence>
<dbReference type="Gramene" id="scaffold_601021.1">
    <property type="protein sequence ID" value="scaffold_601021.1"/>
    <property type="gene ID" value="scaffold_601021.1"/>
</dbReference>
<proteinExistence type="predicted"/>
<evidence type="ECO:0000313" key="2">
    <source>
        <dbReference type="EMBL" id="EFH47664.1"/>
    </source>
</evidence>
<accession>D7M2T5</accession>
<gene>
    <name evidence="2" type="ORF">ARALYDRAFT_908964</name>
</gene>
<feature type="region of interest" description="Disordered" evidence="1">
    <location>
        <begin position="1"/>
        <end position="54"/>
    </location>
</feature>
<reference evidence="3" key="1">
    <citation type="journal article" date="2011" name="Nat. Genet.">
        <title>The Arabidopsis lyrata genome sequence and the basis of rapid genome size change.</title>
        <authorList>
            <person name="Hu T.T."/>
            <person name="Pattyn P."/>
            <person name="Bakker E.G."/>
            <person name="Cao J."/>
            <person name="Cheng J.-F."/>
            <person name="Clark R.M."/>
            <person name="Fahlgren N."/>
            <person name="Fawcett J.A."/>
            <person name="Grimwood J."/>
            <person name="Gundlach H."/>
            <person name="Haberer G."/>
            <person name="Hollister J.D."/>
            <person name="Ossowski S."/>
            <person name="Ottilar R.P."/>
            <person name="Salamov A.A."/>
            <person name="Schneeberger K."/>
            <person name="Spannagl M."/>
            <person name="Wang X."/>
            <person name="Yang L."/>
            <person name="Nasrallah M.E."/>
            <person name="Bergelson J."/>
            <person name="Carrington J.C."/>
            <person name="Gaut B.S."/>
            <person name="Schmutz J."/>
            <person name="Mayer K.F.X."/>
            <person name="Van de Peer Y."/>
            <person name="Grigoriev I.V."/>
            <person name="Nordborg M."/>
            <person name="Weigel D."/>
            <person name="Guo Y.-L."/>
        </authorList>
    </citation>
    <scope>NUCLEOTIDE SEQUENCE [LARGE SCALE GENOMIC DNA]</scope>
    <source>
        <strain evidence="3">cv. MN47</strain>
    </source>
</reference>
<keyword evidence="3" id="KW-1185">Reference proteome</keyword>
<protein>
    <submittedName>
        <fullName evidence="2">Expressed protein</fullName>
    </submittedName>
</protein>
<dbReference type="Proteomes" id="UP000008694">
    <property type="component" value="Unassembled WGS sequence"/>
</dbReference>
<dbReference type="AlphaFoldDB" id="D7M2T5"/>
<evidence type="ECO:0000256" key="1">
    <source>
        <dbReference type="SAM" id="MobiDB-lite"/>
    </source>
</evidence>
<dbReference type="HOGENOM" id="CLU_3053071_0_0_1"/>